<name>A0ABV7BF01_9GAMM</name>
<gene>
    <name evidence="5" type="ORF">ACFODO_09305</name>
</gene>
<evidence type="ECO:0000259" key="4">
    <source>
        <dbReference type="Pfam" id="PF03389"/>
    </source>
</evidence>
<evidence type="ECO:0000256" key="1">
    <source>
        <dbReference type="ARBA" id="ARBA00010873"/>
    </source>
</evidence>
<keyword evidence="2" id="KW-0184">Conjugation</keyword>
<organism evidence="5 6">
    <name type="scientific">Acinetobacter sichuanensis</name>
    <dbReference type="NCBI Taxonomy" id="2136183"/>
    <lineage>
        <taxon>Bacteria</taxon>
        <taxon>Pseudomonadati</taxon>
        <taxon>Pseudomonadota</taxon>
        <taxon>Gammaproteobacteria</taxon>
        <taxon>Moraxellales</taxon>
        <taxon>Moraxellaceae</taxon>
        <taxon>Acinetobacter</taxon>
    </lineage>
</organism>
<evidence type="ECO:0000256" key="2">
    <source>
        <dbReference type="ARBA" id="ARBA00022971"/>
    </source>
</evidence>
<sequence length="433" mass="49797">MSEKIVIKNQYSMRISTVKKSNGHSILRAVAYINARKFSNFLTGKEHNFSKKSGVIETGFFMPHGIKTELSEEQFYNHIENNSHASTNIIAYSSIAALPPEISKEEQVKLVEEFCKKFTEIYGTSISFAVHEADNLIRKKAKLAEIEKYNLPVNDEELKLQTQNNHVHFVIPYCKIEALTEKDLTAKRKKKSHADTFKLGSQVKDFNPIKYGSEIKKDKPDLMNIEQNFLQFMREKFCVSINNSLEKNNRIERYTHKSYKNLGLQISATVHEGEMVKNRVANGKRMDVHEYNKQQKIKQKSESDYLNFINVPLPKELAYKILSGEKLAEKELFESLKLEKKTPLVQAKDLLTEIEKAGNLVDQVLSDQESTPLDLQEKLSRLKEISSTPQLETLSEKLSRLKEISSTPQPETLSEKTESIYTPPPRNRGFDFE</sequence>
<dbReference type="EMBL" id="JBHRSF010000028">
    <property type="protein sequence ID" value="MFC2995461.1"/>
    <property type="molecule type" value="Genomic_DNA"/>
</dbReference>
<evidence type="ECO:0000313" key="5">
    <source>
        <dbReference type="EMBL" id="MFC2995461.1"/>
    </source>
</evidence>
<comment type="caution">
    <text evidence="5">The sequence shown here is derived from an EMBL/GenBank/DDBJ whole genome shotgun (WGS) entry which is preliminary data.</text>
</comment>
<feature type="region of interest" description="Disordered" evidence="3">
    <location>
        <begin position="398"/>
        <end position="433"/>
    </location>
</feature>
<feature type="domain" description="MobA/MobL protein" evidence="4">
    <location>
        <begin position="25"/>
        <end position="277"/>
    </location>
</feature>
<dbReference type="Pfam" id="PF03389">
    <property type="entry name" value="MobA_MobL"/>
    <property type="match status" value="1"/>
</dbReference>
<reference evidence="6" key="1">
    <citation type="journal article" date="2019" name="Int. J. Syst. Evol. Microbiol.">
        <title>The Global Catalogue of Microorganisms (GCM) 10K type strain sequencing project: providing services to taxonomists for standard genome sequencing and annotation.</title>
        <authorList>
            <consortium name="The Broad Institute Genomics Platform"/>
            <consortium name="The Broad Institute Genome Sequencing Center for Infectious Disease"/>
            <person name="Wu L."/>
            <person name="Ma J."/>
        </authorList>
    </citation>
    <scope>NUCLEOTIDE SEQUENCE [LARGE SCALE GENOMIC DNA]</scope>
    <source>
        <strain evidence="6">KCTC 62575</strain>
    </source>
</reference>
<evidence type="ECO:0000313" key="6">
    <source>
        <dbReference type="Proteomes" id="UP001595455"/>
    </source>
</evidence>
<proteinExistence type="inferred from homology"/>
<dbReference type="Proteomes" id="UP001595455">
    <property type="component" value="Unassembled WGS sequence"/>
</dbReference>
<dbReference type="InterPro" id="IPR005053">
    <property type="entry name" value="MobA_MobL"/>
</dbReference>
<dbReference type="RefSeq" id="WP_107010157.1">
    <property type="nucleotide sequence ID" value="NZ_JBHRSF010000028.1"/>
</dbReference>
<protein>
    <submittedName>
        <fullName evidence="5">MobA/MobL family protein</fullName>
    </submittedName>
</protein>
<keyword evidence="6" id="KW-1185">Reference proteome</keyword>
<accession>A0ABV7BF01</accession>
<comment type="similarity">
    <text evidence="1">Belongs to the MobA/MobL family.</text>
</comment>
<evidence type="ECO:0000256" key="3">
    <source>
        <dbReference type="SAM" id="MobiDB-lite"/>
    </source>
</evidence>
<dbReference type="Gene3D" id="3.30.930.30">
    <property type="match status" value="1"/>
</dbReference>